<evidence type="ECO:0000256" key="5">
    <source>
        <dbReference type="ARBA" id="ARBA00022737"/>
    </source>
</evidence>
<reference evidence="12 13" key="1">
    <citation type="journal article" date="2019" name="G3 (Bethesda)">
        <title>Sequencing of a Wild Apple (Malus baccata) Genome Unravels the Differences Between Cultivated and Wild Apple Species Regarding Disease Resistance and Cold Tolerance.</title>
        <authorList>
            <person name="Chen X."/>
        </authorList>
    </citation>
    <scope>NUCLEOTIDE SEQUENCE [LARGE SCALE GENOMIC DNA]</scope>
    <source>
        <strain evidence="13">cv. Shandingzi</strain>
        <tissue evidence="12">Leaves</tissue>
    </source>
</reference>
<evidence type="ECO:0000256" key="6">
    <source>
        <dbReference type="ARBA" id="ARBA00022989"/>
    </source>
</evidence>
<comment type="caution">
    <text evidence="12">The sequence shown here is derived from an EMBL/GenBank/DDBJ whole genome shotgun (WGS) entry which is preliminary data.</text>
</comment>
<dbReference type="SUPFAM" id="SSF52058">
    <property type="entry name" value="L domain-like"/>
    <property type="match status" value="1"/>
</dbReference>
<dbReference type="InterPro" id="IPR046956">
    <property type="entry name" value="RLP23-like"/>
</dbReference>
<dbReference type="Gene3D" id="3.80.10.10">
    <property type="entry name" value="Ribonuclease Inhibitor"/>
    <property type="match status" value="1"/>
</dbReference>
<dbReference type="GO" id="GO:0016020">
    <property type="term" value="C:membrane"/>
    <property type="evidence" value="ECO:0007669"/>
    <property type="project" value="UniProtKB-SubCell"/>
</dbReference>
<feature type="domain" description="Leucine-rich repeat-containing N-terminal plant-type" evidence="11">
    <location>
        <begin position="49"/>
        <end position="89"/>
    </location>
</feature>
<evidence type="ECO:0000256" key="8">
    <source>
        <dbReference type="ARBA" id="ARBA00023170"/>
    </source>
</evidence>
<dbReference type="AlphaFoldDB" id="A0A540MP09"/>
<feature type="chain" id="PRO_5021859592" description="Leucine-rich repeat-containing N-terminal plant-type domain-containing protein" evidence="10">
    <location>
        <begin position="30"/>
        <end position="197"/>
    </location>
</feature>
<dbReference type="PANTHER" id="PTHR48063">
    <property type="entry name" value="LRR RECEPTOR-LIKE KINASE"/>
    <property type="match status" value="1"/>
</dbReference>
<dbReference type="InterPro" id="IPR032675">
    <property type="entry name" value="LRR_dom_sf"/>
</dbReference>
<evidence type="ECO:0000256" key="2">
    <source>
        <dbReference type="ARBA" id="ARBA00022614"/>
    </source>
</evidence>
<keyword evidence="2" id="KW-0433">Leucine-rich repeat</keyword>
<dbReference type="Pfam" id="PF08263">
    <property type="entry name" value="LRRNT_2"/>
    <property type="match status" value="1"/>
</dbReference>
<comment type="subcellular location">
    <subcellularLocation>
        <location evidence="1">Membrane</location>
        <topology evidence="1">Single-pass type I membrane protein</topology>
    </subcellularLocation>
</comment>
<dbReference type="PANTHER" id="PTHR48063:SF101">
    <property type="entry name" value="LRR RECEPTOR-LIKE SERINE_THREONINE-PROTEIN KINASE FLS2"/>
    <property type="match status" value="1"/>
</dbReference>
<protein>
    <recommendedName>
        <fullName evidence="11">Leucine-rich repeat-containing N-terminal plant-type domain-containing protein</fullName>
    </recommendedName>
</protein>
<evidence type="ECO:0000256" key="3">
    <source>
        <dbReference type="ARBA" id="ARBA00022692"/>
    </source>
</evidence>
<evidence type="ECO:0000313" key="12">
    <source>
        <dbReference type="EMBL" id="TQE00509.1"/>
    </source>
</evidence>
<keyword evidence="5" id="KW-0677">Repeat</keyword>
<dbReference type="STRING" id="106549.A0A540MP09"/>
<evidence type="ECO:0000256" key="1">
    <source>
        <dbReference type="ARBA" id="ARBA00004479"/>
    </source>
</evidence>
<name>A0A540MP09_MALBA</name>
<dbReference type="EMBL" id="VIEB01000211">
    <property type="protein sequence ID" value="TQE00509.1"/>
    <property type="molecule type" value="Genomic_DNA"/>
</dbReference>
<accession>A0A540MP09</accession>
<evidence type="ECO:0000256" key="9">
    <source>
        <dbReference type="ARBA" id="ARBA00023180"/>
    </source>
</evidence>
<evidence type="ECO:0000313" key="13">
    <source>
        <dbReference type="Proteomes" id="UP000315295"/>
    </source>
</evidence>
<keyword evidence="4 10" id="KW-0732">Signal</keyword>
<dbReference type="Proteomes" id="UP000315295">
    <property type="component" value="Unassembled WGS sequence"/>
</dbReference>
<keyword evidence="6" id="KW-1133">Transmembrane helix</keyword>
<keyword evidence="13" id="KW-1185">Reference proteome</keyword>
<evidence type="ECO:0000259" key="11">
    <source>
        <dbReference type="Pfam" id="PF08263"/>
    </source>
</evidence>
<evidence type="ECO:0000256" key="10">
    <source>
        <dbReference type="SAM" id="SignalP"/>
    </source>
</evidence>
<sequence>MEGNGIRCFNKLFHALIVVVILLPCVVNPSPSLGFNNISSGGVMRCIEREREALLAFKQGLVDDNNFPSSWGIEEHKQDCCKWVGVHCSNRTNHVIQLDLGLERYHRSRSFDQKGHPHDIRYHLQGKMMNPKLIELQHLKYLDLSWINFNGIQLPDFIGSLSSLRYLDLFSASFGGQFPSQVGNRRACLVVYLNPTF</sequence>
<dbReference type="InterPro" id="IPR013210">
    <property type="entry name" value="LRR_N_plant-typ"/>
</dbReference>
<keyword evidence="3" id="KW-0812">Transmembrane</keyword>
<feature type="signal peptide" evidence="10">
    <location>
        <begin position="1"/>
        <end position="29"/>
    </location>
</feature>
<evidence type="ECO:0000256" key="7">
    <source>
        <dbReference type="ARBA" id="ARBA00023136"/>
    </source>
</evidence>
<evidence type="ECO:0000256" key="4">
    <source>
        <dbReference type="ARBA" id="ARBA00022729"/>
    </source>
</evidence>
<organism evidence="12 13">
    <name type="scientific">Malus baccata</name>
    <name type="common">Siberian crab apple</name>
    <name type="synonym">Pyrus baccata</name>
    <dbReference type="NCBI Taxonomy" id="106549"/>
    <lineage>
        <taxon>Eukaryota</taxon>
        <taxon>Viridiplantae</taxon>
        <taxon>Streptophyta</taxon>
        <taxon>Embryophyta</taxon>
        <taxon>Tracheophyta</taxon>
        <taxon>Spermatophyta</taxon>
        <taxon>Magnoliopsida</taxon>
        <taxon>eudicotyledons</taxon>
        <taxon>Gunneridae</taxon>
        <taxon>Pentapetalae</taxon>
        <taxon>rosids</taxon>
        <taxon>fabids</taxon>
        <taxon>Rosales</taxon>
        <taxon>Rosaceae</taxon>
        <taxon>Amygdaloideae</taxon>
        <taxon>Maleae</taxon>
        <taxon>Malus</taxon>
    </lineage>
</organism>
<keyword evidence="9" id="KW-0325">Glycoprotein</keyword>
<proteinExistence type="predicted"/>
<keyword evidence="7" id="KW-0472">Membrane</keyword>
<gene>
    <name evidence="12" type="ORF">C1H46_013865</name>
</gene>
<keyword evidence="8" id="KW-0675">Receptor</keyword>